<dbReference type="EMBL" id="CM007902">
    <property type="protein sequence ID" value="OTG00194.1"/>
    <property type="molecule type" value="Genomic_DNA"/>
</dbReference>
<gene>
    <name evidence="2" type="ORF">HannXRQ_Chr13g0388261</name>
    <name evidence="1" type="ORF">HanXRQr2_Chr13g0568141</name>
</gene>
<dbReference type="Gramene" id="mRNA:HanXRQr2_Chr13g0568141">
    <property type="protein sequence ID" value="CDS:HanXRQr2_Chr13g0568141.1"/>
    <property type="gene ID" value="HanXRQr2_Chr13g0568141"/>
</dbReference>
<keyword evidence="3" id="KW-1185">Reference proteome</keyword>
<dbReference type="AlphaFoldDB" id="A0A251SN97"/>
<dbReference type="EMBL" id="MNCJ02000328">
    <property type="protein sequence ID" value="KAF5771715.1"/>
    <property type="molecule type" value="Genomic_DNA"/>
</dbReference>
<evidence type="ECO:0000313" key="1">
    <source>
        <dbReference type="EMBL" id="KAF5771715.1"/>
    </source>
</evidence>
<accession>A0A251SN97</accession>
<sequence>MLVLKGGMKLNQPTTATPFSPNLPSLFFSSQRALPESFRRRLDLKLLVQI</sequence>
<proteinExistence type="predicted"/>
<name>A0A251SN97_HELAN</name>
<reference evidence="1" key="3">
    <citation type="submission" date="2020-06" db="EMBL/GenBank/DDBJ databases">
        <title>Helianthus annuus Genome sequencing and assembly Release 2.</title>
        <authorList>
            <person name="Gouzy J."/>
            <person name="Langlade N."/>
            <person name="Munos S."/>
        </authorList>
    </citation>
    <scope>NUCLEOTIDE SEQUENCE</scope>
    <source>
        <tissue evidence="1">Leaves</tissue>
    </source>
</reference>
<organism evidence="2 3">
    <name type="scientific">Helianthus annuus</name>
    <name type="common">Common sunflower</name>
    <dbReference type="NCBI Taxonomy" id="4232"/>
    <lineage>
        <taxon>Eukaryota</taxon>
        <taxon>Viridiplantae</taxon>
        <taxon>Streptophyta</taxon>
        <taxon>Embryophyta</taxon>
        <taxon>Tracheophyta</taxon>
        <taxon>Spermatophyta</taxon>
        <taxon>Magnoliopsida</taxon>
        <taxon>eudicotyledons</taxon>
        <taxon>Gunneridae</taxon>
        <taxon>Pentapetalae</taxon>
        <taxon>asterids</taxon>
        <taxon>campanulids</taxon>
        <taxon>Asterales</taxon>
        <taxon>Asteraceae</taxon>
        <taxon>Asteroideae</taxon>
        <taxon>Heliantheae alliance</taxon>
        <taxon>Heliantheae</taxon>
        <taxon>Helianthus</taxon>
    </lineage>
</organism>
<evidence type="ECO:0000313" key="3">
    <source>
        <dbReference type="Proteomes" id="UP000215914"/>
    </source>
</evidence>
<dbReference type="InParanoid" id="A0A251SN97"/>
<reference evidence="1 3" key="1">
    <citation type="journal article" date="2017" name="Nature">
        <title>The sunflower genome provides insights into oil metabolism, flowering and Asterid evolution.</title>
        <authorList>
            <person name="Badouin H."/>
            <person name="Gouzy J."/>
            <person name="Grassa C.J."/>
            <person name="Murat F."/>
            <person name="Staton S.E."/>
            <person name="Cottret L."/>
            <person name="Lelandais-Briere C."/>
            <person name="Owens G.L."/>
            <person name="Carrere S."/>
            <person name="Mayjonade B."/>
            <person name="Legrand L."/>
            <person name="Gill N."/>
            <person name="Kane N.C."/>
            <person name="Bowers J.E."/>
            <person name="Hubner S."/>
            <person name="Bellec A."/>
            <person name="Berard A."/>
            <person name="Berges H."/>
            <person name="Blanchet N."/>
            <person name="Boniface M.C."/>
            <person name="Brunel D."/>
            <person name="Catrice O."/>
            <person name="Chaidir N."/>
            <person name="Claudel C."/>
            <person name="Donnadieu C."/>
            <person name="Faraut T."/>
            <person name="Fievet G."/>
            <person name="Helmstetter N."/>
            <person name="King M."/>
            <person name="Knapp S.J."/>
            <person name="Lai Z."/>
            <person name="Le Paslier M.C."/>
            <person name="Lippi Y."/>
            <person name="Lorenzon L."/>
            <person name="Mandel J.R."/>
            <person name="Marage G."/>
            <person name="Marchand G."/>
            <person name="Marquand E."/>
            <person name="Bret-Mestries E."/>
            <person name="Morien E."/>
            <person name="Nambeesan S."/>
            <person name="Nguyen T."/>
            <person name="Pegot-Espagnet P."/>
            <person name="Pouilly N."/>
            <person name="Raftis F."/>
            <person name="Sallet E."/>
            <person name="Schiex T."/>
            <person name="Thomas J."/>
            <person name="Vandecasteele C."/>
            <person name="Vares D."/>
            <person name="Vear F."/>
            <person name="Vautrin S."/>
            <person name="Crespi M."/>
            <person name="Mangin B."/>
            <person name="Burke J.M."/>
            <person name="Salse J."/>
            <person name="Munos S."/>
            <person name="Vincourt P."/>
            <person name="Rieseberg L.H."/>
            <person name="Langlade N.B."/>
        </authorList>
    </citation>
    <scope>NUCLEOTIDE SEQUENCE [LARGE SCALE GENOMIC DNA]</scope>
    <source>
        <strain evidence="3">cv. SF193</strain>
        <tissue evidence="1">Leaves</tissue>
    </source>
</reference>
<dbReference type="Proteomes" id="UP000215914">
    <property type="component" value="Chromosome 13"/>
</dbReference>
<protein>
    <submittedName>
        <fullName evidence="2">Uncharacterized protein</fullName>
    </submittedName>
</protein>
<evidence type="ECO:0000313" key="2">
    <source>
        <dbReference type="EMBL" id="OTG00194.1"/>
    </source>
</evidence>
<reference evidence="2" key="2">
    <citation type="submission" date="2017-02" db="EMBL/GenBank/DDBJ databases">
        <title>Sunflower complete genome.</title>
        <authorList>
            <person name="Langlade N."/>
            <person name="Munos S."/>
        </authorList>
    </citation>
    <scope>NUCLEOTIDE SEQUENCE [LARGE SCALE GENOMIC DNA]</scope>
    <source>
        <tissue evidence="2">Leaves</tissue>
    </source>
</reference>